<dbReference type="AlphaFoldDB" id="A0A494TII7"/>
<dbReference type="GO" id="GO:0045271">
    <property type="term" value="C:respiratory chain complex I"/>
    <property type="evidence" value="ECO:0007669"/>
    <property type="project" value="InterPro"/>
</dbReference>
<dbReference type="RefSeq" id="WP_121154492.1">
    <property type="nucleotide sequence ID" value="NZ_CP032829.1"/>
</dbReference>
<dbReference type="OrthoDB" id="9795340at2"/>
<proteinExistence type="predicted"/>
<evidence type="ECO:0000313" key="2">
    <source>
        <dbReference type="Proteomes" id="UP000276254"/>
    </source>
</evidence>
<dbReference type="KEGG" id="spha:D3Y57_16965"/>
<organism evidence="1 2">
    <name type="scientific">Sphingomonas paeninsulae</name>
    <dbReference type="NCBI Taxonomy" id="2319844"/>
    <lineage>
        <taxon>Bacteria</taxon>
        <taxon>Pseudomonadati</taxon>
        <taxon>Pseudomonadota</taxon>
        <taxon>Alphaproteobacteria</taxon>
        <taxon>Sphingomonadales</taxon>
        <taxon>Sphingomonadaceae</taxon>
        <taxon>Sphingomonas</taxon>
    </lineage>
</organism>
<evidence type="ECO:0000313" key="1">
    <source>
        <dbReference type="EMBL" id="AYJ87314.1"/>
    </source>
</evidence>
<keyword evidence="1" id="KW-0830">Ubiquinone</keyword>
<accession>A0A494TII7</accession>
<dbReference type="InterPro" id="IPR007763">
    <property type="entry name" value="NDUFA12"/>
</dbReference>
<dbReference type="Pfam" id="PF05071">
    <property type="entry name" value="NDUFA12"/>
    <property type="match status" value="1"/>
</dbReference>
<keyword evidence="2" id="KW-1185">Reference proteome</keyword>
<dbReference type="Proteomes" id="UP000276254">
    <property type="component" value="Chromosome"/>
</dbReference>
<dbReference type="NCBIfam" id="NF006040">
    <property type="entry name" value="PRK08183.1"/>
    <property type="match status" value="1"/>
</dbReference>
<protein>
    <submittedName>
        <fullName evidence="1">NADH:ubiquinone oxidoreductase subunit NDUFA12</fullName>
    </submittedName>
</protein>
<dbReference type="EMBL" id="CP032829">
    <property type="protein sequence ID" value="AYJ87314.1"/>
    <property type="molecule type" value="Genomic_DNA"/>
</dbReference>
<name>A0A494TII7_SPHPE</name>
<reference evidence="1 2" key="1">
    <citation type="submission" date="2018-09" db="EMBL/GenBank/DDBJ databases">
        <title>Sphingomonas peninsula sp. nov., isolated from fildes peninsula, Antarctic soil.</title>
        <authorList>
            <person name="Yingchao G."/>
        </authorList>
    </citation>
    <scope>NUCLEOTIDE SEQUENCE [LARGE SCALE GENOMIC DNA]</scope>
    <source>
        <strain evidence="1 2">YZ-8</strain>
    </source>
</reference>
<dbReference type="PANTHER" id="PTHR12910">
    <property type="entry name" value="NADH-UBIQUINONE OXIDOREDUCTASE SUBUNIT B17.2"/>
    <property type="match status" value="1"/>
</dbReference>
<gene>
    <name evidence="1" type="ORF">D3Y57_16965</name>
</gene>
<sequence length="131" mass="14189">MGILGKIFTWWDGATIGTSIALRSAKRVGEDGLGNIYYTGKALPDGRLRRSVIYVGANDASRVPPEWHAWLHHSIDDLPDDSLPPVRRWEKEGKANLTGTADAYRPAGALEKGGKRAAATGDYEAWSPDAA</sequence>
<dbReference type="GO" id="GO:0006979">
    <property type="term" value="P:response to oxidative stress"/>
    <property type="evidence" value="ECO:0007669"/>
    <property type="project" value="TreeGrafter"/>
</dbReference>
<dbReference type="PANTHER" id="PTHR12910:SF2">
    <property type="entry name" value="NADH DEHYDROGENASE [UBIQUINONE] 1 ALPHA SUBCOMPLEX SUBUNIT 12"/>
    <property type="match status" value="1"/>
</dbReference>